<dbReference type="KEGG" id="cli:Clim_1007"/>
<dbReference type="PANTHER" id="PTHR35336">
    <property type="entry name" value="ADENOSYLCOBINAMIDE AMIDOHYDROLASE"/>
    <property type="match status" value="1"/>
</dbReference>
<dbReference type="EMBL" id="CP001097">
    <property type="protein sequence ID" value="ACD90083.1"/>
    <property type="molecule type" value="Genomic_DNA"/>
</dbReference>
<dbReference type="HOGENOM" id="CLU_056334_0_0_10"/>
<organism evidence="1 2">
    <name type="scientific">Chlorobium limicola (strain DSM 245 / NBRC 103803 / 6330)</name>
    <dbReference type="NCBI Taxonomy" id="290315"/>
    <lineage>
        <taxon>Bacteria</taxon>
        <taxon>Pseudomonadati</taxon>
        <taxon>Chlorobiota</taxon>
        <taxon>Chlorobiia</taxon>
        <taxon>Chlorobiales</taxon>
        <taxon>Chlorobiaceae</taxon>
        <taxon>Chlorobium/Pelodictyon group</taxon>
        <taxon>Chlorobium</taxon>
    </lineage>
</organism>
<dbReference type="Proteomes" id="UP000008841">
    <property type="component" value="Chromosome"/>
</dbReference>
<sequence>MNRDEPMQLGTYGGAEVHRTGKMLIVRFNEPHRVISTSRVYGGMHDDLQCIFNHQSCEPAGHHRKELKAIVSDPLRYQTELCEQYGLPGLTASLGTAANMHYAAIETARFRNLAVTAICTGGVEGNAGRAGDPASVWEGEAGFEPLAASGDEPPGTINTMLLINRELAPGAMVRSIMTATEAKCTVLQELAVSSRYSDGLATGTGTDQIAVACSLGSGSPLTSAGKHSKLGELIGRAVSRAIGKTLALQNSLTPENQRSISEHIRRFGADRTGMTEGVARRLPEEAARLIRKNPLALDRDPLAVGAACALVHVRDKLAWGILPQSCMRELFVMHGALLASAVSRKSGEYAGYAARLEHEQAGMDNHVFLEFIYAACALGYREKWNN</sequence>
<dbReference type="InterPro" id="IPR052209">
    <property type="entry name" value="CbiZ"/>
</dbReference>
<dbReference type="PANTHER" id="PTHR35336:SF5">
    <property type="entry name" value="ADENOSYLCOBINAMIDE AMIDOHYDROLASE"/>
    <property type="match status" value="1"/>
</dbReference>
<reference evidence="1 2" key="1">
    <citation type="submission" date="2008-05" db="EMBL/GenBank/DDBJ databases">
        <title>Complete sequence of Chlorobium limicola DSM 245.</title>
        <authorList>
            <consortium name="US DOE Joint Genome Institute"/>
            <person name="Lucas S."/>
            <person name="Copeland A."/>
            <person name="Lapidus A."/>
            <person name="Glavina del Rio T."/>
            <person name="Dalin E."/>
            <person name="Tice H."/>
            <person name="Bruce D."/>
            <person name="Goodwin L."/>
            <person name="Pitluck S."/>
            <person name="Schmutz J."/>
            <person name="Larimer F."/>
            <person name="Land M."/>
            <person name="Hauser L."/>
            <person name="Kyrpides N."/>
            <person name="Ovchinnikova G."/>
            <person name="Zhao F."/>
            <person name="Li T."/>
            <person name="Liu Z."/>
            <person name="Overmann J."/>
            <person name="Bryant D.A."/>
            <person name="Richardson P."/>
        </authorList>
    </citation>
    <scope>NUCLEOTIDE SEQUENCE [LARGE SCALE GENOMIC DNA]</scope>
    <source>
        <strain evidence="2">DSM 245 / NBRC 103803 / 6330</strain>
    </source>
</reference>
<evidence type="ECO:0008006" key="3">
    <source>
        <dbReference type="Google" id="ProtNLM"/>
    </source>
</evidence>
<gene>
    <name evidence="1" type="ordered locus">Clim_1007</name>
</gene>
<name>B3EC08_CHLL2</name>
<dbReference type="Pfam" id="PF01955">
    <property type="entry name" value="CbiZ"/>
    <property type="match status" value="1"/>
</dbReference>
<proteinExistence type="predicted"/>
<accession>B3EC08</accession>
<dbReference type="InterPro" id="IPR002808">
    <property type="entry name" value="AdoCbi_amidolase"/>
</dbReference>
<dbReference type="eggNOG" id="COG1865">
    <property type="taxonomic scope" value="Bacteria"/>
</dbReference>
<dbReference type="STRING" id="290315.Clim_1007"/>
<evidence type="ECO:0000313" key="2">
    <source>
        <dbReference type="Proteomes" id="UP000008841"/>
    </source>
</evidence>
<dbReference type="AlphaFoldDB" id="B3EC08"/>
<protein>
    <recommendedName>
        <fullName evidence="3">Adenosylcobinamide amidohydrolase</fullName>
    </recommendedName>
</protein>
<evidence type="ECO:0000313" key="1">
    <source>
        <dbReference type="EMBL" id="ACD90083.1"/>
    </source>
</evidence>